<organism evidence="7 8">
    <name type="scientific">Tetrahymena thermophila (strain SB210)</name>
    <dbReference type="NCBI Taxonomy" id="312017"/>
    <lineage>
        <taxon>Eukaryota</taxon>
        <taxon>Sar</taxon>
        <taxon>Alveolata</taxon>
        <taxon>Ciliophora</taxon>
        <taxon>Intramacronucleata</taxon>
        <taxon>Oligohymenophorea</taxon>
        <taxon>Hymenostomatida</taxon>
        <taxon>Tetrahymenina</taxon>
        <taxon>Tetrahymenidae</taxon>
        <taxon>Tetrahymena</taxon>
    </lineage>
</organism>
<feature type="domain" description="Major facilitator superfamily (MFS) profile" evidence="6">
    <location>
        <begin position="70"/>
        <end position="510"/>
    </location>
</feature>
<feature type="transmembrane region" description="Helical" evidence="5">
    <location>
        <begin position="162"/>
        <end position="180"/>
    </location>
</feature>
<dbReference type="GO" id="GO:0016020">
    <property type="term" value="C:membrane"/>
    <property type="evidence" value="ECO:0007669"/>
    <property type="project" value="UniProtKB-SubCell"/>
</dbReference>
<keyword evidence="8" id="KW-1185">Reference proteome</keyword>
<feature type="transmembrane region" description="Helical" evidence="5">
    <location>
        <begin position="358"/>
        <end position="381"/>
    </location>
</feature>
<dbReference type="AlphaFoldDB" id="I7MFB2"/>
<name>I7MFB2_TETTS</name>
<dbReference type="RefSeq" id="XP_001019824.1">
    <property type="nucleotide sequence ID" value="XM_001019824.2"/>
</dbReference>
<dbReference type="GO" id="GO:0022857">
    <property type="term" value="F:transmembrane transporter activity"/>
    <property type="evidence" value="ECO:0007669"/>
    <property type="project" value="InterPro"/>
</dbReference>
<keyword evidence="3 5" id="KW-1133">Transmembrane helix</keyword>
<feature type="transmembrane region" description="Helical" evidence="5">
    <location>
        <begin position="186"/>
        <end position="207"/>
    </location>
</feature>
<dbReference type="OrthoDB" id="290260at2759"/>
<evidence type="ECO:0000256" key="4">
    <source>
        <dbReference type="ARBA" id="ARBA00023136"/>
    </source>
</evidence>
<dbReference type="STRING" id="312017.I7MFB2"/>
<dbReference type="EMBL" id="GG662639">
    <property type="protein sequence ID" value="EAR99579.1"/>
    <property type="molecule type" value="Genomic_DNA"/>
</dbReference>
<protein>
    <submittedName>
        <fullName evidence="7">MFS transporter</fullName>
    </submittedName>
</protein>
<feature type="transmembrane region" description="Helical" evidence="5">
    <location>
        <begin position="130"/>
        <end position="150"/>
    </location>
</feature>
<feature type="transmembrane region" description="Helical" evidence="5">
    <location>
        <begin position="331"/>
        <end position="352"/>
    </location>
</feature>
<gene>
    <name evidence="7" type="ORF">TTHERM_00138420</name>
</gene>
<keyword evidence="4 5" id="KW-0472">Membrane</keyword>
<feature type="transmembrane region" description="Helical" evidence="5">
    <location>
        <begin position="219"/>
        <end position="241"/>
    </location>
</feature>
<evidence type="ECO:0000256" key="1">
    <source>
        <dbReference type="ARBA" id="ARBA00004141"/>
    </source>
</evidence>
<dbReference type="InterPro" id="IPR036259">
    <property type="entry name" value="MFS_trans_sf"/>
</dbReference>
<dbReference type="GeneID" id="7823471"/>
<dbReference type="PROSITE" id="PS50850">
    <property type="entry name" value="MFS"/>
    <property type="match status" value="1"/>
</dbReference>
<feature type="transmembrane region" description="Helical" evidence="5">
    <location>
        <begin position="247"/>
        <end position="267"/>
    </location>
</feature>
<keyword evidence="2 5" id="KW-0812">Transmembrane</keyword>
<reference evidence="8" key="1">
    <citation type="journal article" date="2006" name="PLoS Biol.">
        <title>Macronuclear genome sequence of the ciliate Tetrahymena thermophila, a model eukaryote.</title>
        <authorList>
            <person name="Eisen J.A."/>
            <person name="Coyne R.S."/>
            <person name="Wu M."/>
            <person name="Wu D."/>
            <person name="Thiagarajan M."/>
            <person name="Wortman J.R."/>
            <person name="Badger J.H."/>
            <person name="Ren Q."/>
            <person name="Amedeo P."/>
            <person name="Jones K.M."/>
            <person name="Tallon L.J."/>
            <person name="Delcher A.L."/>
            <person name="Salzberg S.L."/>
            <person name="Silva J.C."/>
            <person name="Haas B.J."/>
            <person name="Majoros W.H."/>
            <person name="Farzad M."/>
            <person name="Carlton J.M."/>
            <person name="Smith R.K. Jr."/>
            <person name="Garg J."/>
            <person name="Pearlman R.E."/>
            <person name="Karrer K.M."/>
            <person name="Sun L."/>
            <person name="Manning G."/>
            <person name="Elde N.C."/>
            <person name="Turkewitz A.P."/>
            <person name="Asai D.J."/>
            <person name="Wilkes D.E."/>
            <person name="Wang Y."/>
            <person name="Cai H."/>
            <person name="Collins K."/>
            <person name="Stewart B.A."/>
            <person name="Lee S.R."/>
            <person name="Wilamowska K."/>
            <person name="Weinberg Z."/>
            <person name="Ruzzo W.L."/>
            <person name="Wloga D."/>
            <person name="Gaertig J."/>
            <person name="Frankel J."/>
            <person name="Tsao C.-C."/>
            <person name="Gorovsky M.A."/>
            <person name="Keeling P.J."/>
            <person name="Waller R.F."/>
            <person name="Patron N.J."/>
            <person name="Cherry J.M."/>
            <person name="Stover N.A."/>
            <person name="Krieger C.J."/>
            <person name="del Toro C."/>
            <person name="Ryder H.F."/>
            <person name="Williamson S.C."/>
            <person name="Barbeau R.A."/>
            <person name="Hamilton E.P."/>
            <person name="Orias E."/>
        </authorList>
    </citation>
    <scope>NUCLEOTIDE SEQUENCE [LARGE SCALE GENOMIC DNA]</scope>
    <source>
        <strain evidence="8">SB210</strain>
    </source>
</reference>
<dbReference type="PANTHER" id="PTHR24064">
    <property type="entry name" value="SOLUTE CARRIER FAMILY 22 MEMBER"/>
    <property type="match status" value="1"/>
</dbReference>
<proteinExistence type="predicted"/>
<evidence type="ECO:0000256" key="3">
    <source>
        <dbReference type="ARBA" id="ARBA00022989"/>
    </source>
</evidence>
<dbReference type="InterPro" id="IPR020846">
    <property type="entry name" value="MFS_dom"/>
</dbReference>
<sequence length="543" mass="62144">MNLEEKQKQIHNRQQHQNSEFSELNINQQSSLSTQQLTFDQALEKVGSGNRYQIIVFLYFCLQWFFCSCLLLQVNFVLMEAEYDCKNQIPANECNSNWVCKQDNFMDYVIVNKNTLVFYFDPPLICDQSYLYDILCSLSQIGCLVGFLVFSWFADNKGRKTALFFSWMIGTVGVFLSGFSNSIIPFAIGFFLQGFGTNPAIIIHFSFLNEHSLGKFRELSSIGVQVFWGIGESFLVLAAYLVPYWRYLILFVFGIPVALLNFGIFFVQESPKYLHEKNQQEAIRVLNKIARINKREELSYQSLEYPPDNSQNDQYSLIDLIRYKSQRWQTIFASIEFFVIQVVYYGITFAMSEIGLNIYLNSIIIAVFELVGFFLSNYIILKFQRKRVTLIGLIAVAIMSFCYIFLKIPEDCAGSGFCYQKVLQIIFAGIMRFSICIVQCMNFVWFSELYPTTIRSLALGFISVAGTVGSSSAPFVKSAFVKLGLSPMIPLGISGVIGTLCTLPLSETKGKQLIDQIPELEQKNHEQVQFNESNNLQKNILLE</sequence>
<dbReference type="Pfam" id="PF07690">
    <property type="entry name" value="MFS_1"/>
    <property type="match status" value="1"/>
</dbReference>
<comment type="subcellular location">
    <subcellularLocation>
        <location evidence="1">Membrane</location>
        <topology evidence="1">Multi-pass membrane protein</topology>
    </subcellularLocation>
</comment>
<dbReference type="OMA" id="NYWCRIP"/>
<feature type="transmembrane region" description="Helical" evidence="5">
    <location>
        <begin position="54"/>
        <end position="74"/>
    </location>
</feature>
<feature type="transmembrane region" description="Helical" evidence="5">
    <location>
        <begin position="388"/>
        <end position="406"/>
    </location>
</feature>
<evidence type="ECO:0000313" key="7">
    <source>
        <dbReference type="EMBL" id="EAR99579.1"/>
    </source>
</evidence>
<feature type="transmembrane region" description="Helical" evidence="5">
    <location>
        <begin position="426"/>
        <end position="445"/>
    </location>
</feature>
<evidence type="ECO:0000259" key="6">
    <source>
        <dbReference type="PROSITE" id="PS50850"/>
    </source>
</evidence>
<dbReference type="KEGG" id="tet:TTHERM_00138420"/>
<feature type="transmembrane region" description="Helical" evidence="5">
    <location>
        <begin position="457"/>
        <end position="476"/>
    </location>
</feature>
<evidence type="ECO:0000256" key="5">
    <source>
        <dbReference type="SAM" id="Phobius"/>
    </source>
</evidence>
<dbReference type="Gene3D" id="1.20.1250.20">
    <property type="entry name" value="MFS general substrate transporter like domains"/>
    <property type="match status" value="1"/>
</dbReference>
<evidence type="ECO:0000256" key="2">
    <source>
        <dbReference type="ARBA" id="ARBA00022692"/>
    </source>
</evidence>
<dbReference type="SUPFAM" id="SSF103473">
    <property type="entry name" value="MFS general substrate transporter"/>
    <property type="match status" value="1"/>
</dbReference>
<accession>I7MFB2</accession>
<dbReference type="HOGENOM" id="CLU_001265_33_5_1"/>
<dbReference type="InterPro" id="IPR011701">
    <property type="entry name" value="MFS"/>
</dbReference>
<dbReference type="Proteomes" id="UP000009168">
    <property type="component" value="Unassembled WGS sequence"/>
</dbReference>
<dbReference type="eggNOG" id="KOG0255">
    <property type="taxonomic scope" value="Eukaryota"/>
</dbReference>
<evidence type="ECO:0000313" key="8">
    <source>
        <dbReference type="Proteomes" id="UP000009168"/>
    </source>
</evidence>
<feature type="transmembrane region" description="Helical" evidence="5">
    <location>
        <begin position="488"/>
        <end position="506"/>
    </location>
</feature>
<dbReference type="InParanoid" id="I7MFB2"/>